<dbReference type="AlphaFoldDB" id="A0A7J8F119"/>
<feature type="compositionally biased region" description="Basic and acidic residues" evidence="1">
    <location>
        <begin position="70"/>
        <end position="83"/>
    </location>
</feature>
<evidence type="ECO:0000313" key="3">
    <source>
        <dbReference type="Proteomes" id="UP000593571"/>
    </source>
</evidence>
<reference evidence="2 3" key="1">
    <citation type="journal article" date="2020" name="Nature">
        <title>Six reference-quality genomes reveal evolution of bat adaptations.</title>
        <authorList>
            <person name="Jebb D."/>
            <person name="Huang Z."/>
            <person name="Pippel M."/>
            <person name="Hughes G.M."/>
            <person name="Lavrichenko K."/>
            <person name="Devanna P."/>
            <person name="Winkler S."/>
            <person name="Jermiin L.S."/>
            <person name="Skirmuntt E.C."/>
            <person name="Katzourakis A."/>
            <person name="Burkitt-Gray L."/>
            <person name="Ray D.A."/>
            <person name="Sullivan K.A.M."/>
            <person name="Roscito J.G."/>
            <person name="Kirilenko B.M."/>
            <person name="Davalos L.M."/>
            <person name="Corthals A.P."/>
            <person name="Power M.L."/>
            <person name="Jones G."/>
            <person name="Ransome R.D."/>
            <person name="Dechmann D.K.N."/>
            <person name="Locatelli A.G."/>
            <person name="Puechmaille S.J."/>
            <person name="Fedrigo O."/>
            <person name="Jarvis E.D."/>
            <person name="Hiller M."/>
            <person name="Vernes S.C."/>
            <person name="Myers E.W."/>
            <person name="Teeling E.C."/>
        </authorList>
    </citation>
    <scope>NUCLEOTIDE SEQUENCE [LARGE SCALE GENOMIC DNA]</scope>
    <source>
        <strain evidence="2">MRouAeg1</strain>
        <tissue evidence="2">Muscle</tissue>
    </source>
</reference>
<evidence type="ECO:0000313" key="2">
    <source>
        <dbReference type="EMBL" id="KAF6441285.1"/>
    </source>
</evidence>
<accession>A0A7J8F119</accession>
<comment type="caution">
    <text evidence="2">The sequence shown here is derived from an EMBL/GenBank/DDBJ whole genome shotgun (WGS) entry which is preliminary data.</text>
</comment>
<sequence length="211" mass="22346">MGVAQDPGTVPMDAVASLSGGRGRQRGPSLPVLLPPLLSLAFPPLPSPGNWTQNKNVPVPCPQHCRWRRQGGDPRLRQGRKEGGPLQERGFVPQNCSWHLGGSESQLPGPGAARSPGSQLDESPKHVSPNPRSSGTGFRGAPLSCTDFRGGNRSGPRASKRQAWRGSTGSHAALQTPEPGNLAKGTQKRTAEPAQRGTEAIFKSNARKPRP</sequence>
<evidence type="ECO:0000256" key="1">
    <source>
        <dbReference type="SAM" id="MobiDB-lite"/>
    </source>
</evidence>
<organism evidence="2 3">
    <name type="scientific">Rousettus aegyptiacus</name>
    <name type="common">Egyptian fruit bat</name>
    <name type="synonym">Pteropus aegyptiacus</name>
    <dbReference type="NCBI Taxonomy" id="9407"/>
    <lineage>
        <taxon>Eukaryota</taxon>
        <taxon>Metazoa</taxon>
        <taxon>Chordata</taxon>
        <taxon>Craniata</taxon>
        <taxon>Vertebrata</taxon>
        <taxon>Euteleostomi</taxon>
        <taxon>Mammalia</taxon>
        <taxon>Eutheria</taxon>
        <taxon>Laurasiatheria</taxon>
        <taxon>Chiroptera</taxon>
        <taxon>Yinpterochiroptera</taxon>
        <taxon>Pteropodoidea</taxon>
        <taxon>Pteropodidae</taxon>
        <taxon>Rousettinae</taxon>
        <taxon>Rousettus</taxon>
    </lineage>
</organism>
<keyword evidence="3" id="KW-1185">Reference proteome</keyword>
<feature type="compositionally biased region" description="Low complexity" evidence="1">
    <location>
        <begin position="28"/>
        <end position="42"/>
    </location>
</feature>
<gene>
    <name evidence="2" type="ORF">HJG63_012425</name>
</gene>
<protein>
    <submittedName>
        <fullName evidence="2">Uncharacterized protein</fullName>
    </submittedName>
</protein>
<name>A0A7J8F119_ROUAE</name>
<proteinExistence type="predicted"/>
<dbReference type="EMBL" id="JACASE010000008">
    <property type="protein sequence ID" value="KAF6441285.1"/>
    <property type="molecule type" value="Genomic_DNA"/>
</dbReference>
<dbReference type="Proteomes" id="UP000593571">
    <property type="component" value="Unassembled WGS sequence"/>
</dbReference>
<feature type="region of interest" description="Disordered" evidence="1">
    <location>
        <begin position="1"/>
        <end position="211"/>
    </location>
</feature>